<dbReference type="GO" id="GO:0006567">
    <property type="term" value="P:L-threonine catabolic process"/>
    <property type="evidence" value="ECO:0007669"/>
    <property type="project" value="TreeGrafter"/>
</dbReference>
<dbReference type="GO" id="GO:0003941">
    <property type="term" value="F:L-serine ammonia-lyase activity"/>
    <property type="evidence" value="ECO:0007669"/>
    <property type="project" value="TreeGrafter"/>
</dbReference>
<dbReference type="EMBL" id="BART01030743">
    <property type="protein sequence ID" value="GAH18421.1"/>
    <property type="molecule type" value="Genomic_DNA"/>
</dbReference>
<feature type="domain" description="Tryptophan synthase beta chain-like PALP" evidence="4">
    <location>
        <begin position="4"/>
        <end position="238"/>
    </location>
</feature>
<name>X1DC99_9ZZZZ</name>
<evidence type="ECO:0000256" key="2">
    <source>
        <dbReference type="ARBA" id="ARBA00022898"/>
    </source>
</evidence>
<dbReference type="GO" id="GO:0004794">
    <property type="term" value="F:threonine deaminase activity"/>
    <property type="evidence" value="ECO:0007669"/>
    <property type="project" value="TreeGrafter"/>
</dbReference>
<dbReference type="GO" id="GO:0006565">
    <property type="term" value="P:L-serine catabolic process"/>
    <property type="evidence" value="ECO:0007669"/>
    <property type="project" value="TreeGrafter"/>
</dbReference>
<protein>
    <recommendedName>
        <fullName evidence="4">Tryptophan synthase beta chain-like PALP domain-containing protein</fullName>
    </recommendedName>
</protein>
<evidence type="ECO:0000256" key="3">
    <source>
        <dbReference type="ARBA" id="ARBA00023239"/>
    </source>
</evidence>
<dbReference type="PANTHER" id="PTHR48078">
    <property type="entry name" value="THREONINE DEHYDRATASE, MITOCHONDRIAL-RELATED"/>
    <property type="match status" value="1"/>
</dbReference>
<organism evidence="5">
    <name type="scientific">marine sediment metagenome</name>
    <dbReference type="NCBI Taxonomy" id="412755"/>
    <lineage>
        <taxon>unclassified sequences</taxon>
        <taxon>metagenomes</taxon>
        <taxon>ecological metagenomes</taxon>
    </lineage>
</organism>
<evidence type="ECO:0000256" key="1">
    <source>
        <dbReference type="ARBA" id="ARBA00001933"/>
    </source>
</evidence>
<proteinExistence type="predicted"/>
<comment type="cofactor">
    <cofactor evidence="1">
        <name>pyridoxal 5'-phosphate</name>
        <dbReference type="ChEBI" id="CHEBI:597326"/>
    </cofactor>
</comment>
<comment type="caution">
    <text evidence="5">The sequence shown here is derived from an EMBL/GenBank/DDBJ whole genome shotgun (WGS) entry which is preliminary data.</text>
</comment>
<dbReference type="Gene3D" id="3.40.50.1100">
    <property type="match status" value="2"/>
</dbReference>
<dbReference type="SUPFAM" id="SSF53686">
    <property type="entry name" value="Tryptophan synthase beta subunit-like PLP-dependent enzymes"/>
    <property type="match status" value="1"/>
</dbReference>
<evidence type="ECO:0000313" key="5">
    <source>
        <dbReference type="EMBL" id="GAH18421.1"/>
    </source>
</evidence>
<dbReference type="AlphaFoldDB" id="X1DC99"/>
<keyword evidence="3" id="KW-0456">Lyase</keyword>
<dbReference type="Pfam" id="PF00291">
    <property type="entry name" value="PALP"/>
    <property type="match status" value="1"/>
</dbReference>
<feature type="non-terminal residue" evidence="5">
    <location>
        <position position="1"/>
    </location>
</feature>
<sequence>EVERGVMTASTGNHGLGVAFAAKQLGINAKVVFPIGASTVKRDKMEQAGVEVIQDVGYEDVEPYSRKLAKERGLTYVSPYNDPEIVAGAGTSGLEIVEQQDSIHTVFVPIGGGGLISGIATVIKSKSPETQVIGVQSEVSPEVYESWKAGHWVEAEESDSLAQGLMGGVESDSITLDIINKCVDRIILVSEDSIKRAMRFLYEKESLIIEGAGAITTAALMDNASEFVGKKVVLTLSGGNISKEDLLAQIE</sequence>
<evidence type="ECO:0000259" key="4">
    <source>
        <dbReference type="Pfam" id="PF00291"/>
    </source>
</evidence>
<gene>
    <name evidence="5" type="ORF">S01H4_53571</name>
</gene>
<dbReference type="GO" id="GO:0009097">
    <property type="term" value="P:isoleucine biosynthetic process"/>
    <property type="evidence" value="ECO:0007669"/>
    <property type="project" value="TreeGrafter"/>
</dbReference>
<keyword evidence="2" id="KW-0663">Pyridoxal phosphate</keyword>
<dbReference type="PANTHER" id="PTHR48078:SF6">
    <property type="entry name" value="L-THREONINE DEHYDRATASE CATABOLIC TDCB"/>
    <property type="match status" value="1"/>
</dbReference>
<reference evidence="5" key="1">
    <citation type="journal article" date="2014" name="Front. Microbiol.">
        <title>High frequency of phylogenetically diverse reductive dehalogenase-homologous genes in deep subseafloor sedimentary metagenomes.</title>
        <authorList>
            <person name="Kawai M."/>
            <person name="Futagami T."/>
            <person name="Toyoda A."/>
            <person name="Takaki Y."/>
            <person name="Nishi S."/>
            <person name="Hori S."/>
            <person name="Arai W."/>
            <person name="Tsubouchi T."/>
            <person name="Morono Y."/>
            <person name="Uchiyama I."/>
            <person name="Ito T."/>
            <person name="Fujiyama A."/>
            <person name="Inagaki F."/>
            <person name="Takami H."/>
        </authorList>
    </citation>
    <scope>NUCLEOTIDE SEQUENCE</scope>
    <source>
        <strain evidence="5">Expedition CK06-06</strain>
    </source>
</reference>
<dbReference type="InterPro" id="IPR050147">
    <property type="entry name" value="Ser/Thr_Dehydratase"/>
</dbReference>
<dbReference type="InterPro" id="IPR001926">
    <property type="entry name" value="TrpB-like_PALP"/>
</dbReference>
<dbReference type="InterPro" id="IPR036052">
    <property type="entry name" value="TrpB-like_PALP_sf"/>
</dbReference>
<accession>X1DC99</accession>